<dbReference type="HOGENOM" id="CLU_816992_0_0_1"/>
<evidence type="ECO:0000259" key="3">
    <source>
        <dbReference type="SMART" id="SM00462"/>
    </source>
</evidence>
<evidence type="ECO:0000313" key="6">
    <source>
        <dbReference type="Proteomes" id="UP000002320"/>
    </source>
</evidence>
<dbReference type="OrthoDB" id="10051137at2759"/>
<dbReference type="PANTHER" id="PTHR14058">
    <property type="entry name" value="AMYLOID BETA A4 PRECURSOR PROTEIN-BINDING FAMILY B"/>
    <property type="match status" value="1"/>
</dbReference>
<dbReference type="PANTHER" id="PTHR14058:SF8">
    <property type="entry name" value="PROTEIN FE65 HOMOLOG"/>
    <property type="match status" value="1"/>
</dbReference>
<dbReference type="GO" id="GO:0005634">
    <property type="term" value="C:nucleus"/>
    <property type="evidence" value="ECO:0007669"/>
    <property type="project" value="TreeGrafter"/>
</dbReference>
<dbReference type="GO" id="GO:0005737">
    <property type="term" value="C:cytoplasm"/>
    <property type="evidence" value="ECO:0007669"/>
    <property type="project" value="TreeGrafter"/>
</dbReference>
<name>B0X403_CULQU</name>
<dbReference type="SUPFAM" id="SSF50729">
    <property type="entry name" value="PH domain-like"/>
    <property type="match status" value="1"/>
</dbReference>
<dbReference type="CDD" id="cd01271">
    <property type="entry name" value="PTB2_Fe65"/>
    <property type="match status" value="1"/>
</dbReference>
<dbReference type="GO" id="GO:0006355">
    <property type="term" value="P:regulation of DNA-templated transcription"/>
    <property type="evidence" value="ECO:0007669"/>
    <property type="project" value="TreeGrafter"/>
</dbReference>
<protein>
    <recommendedName>
        <fullName evidence="3">PID domain-containing protein</fullName>
    </recommendedName>
</protein>
<dbReference type="VEuPathDB" id="VectorBase:CPIJ013709"/>
<feature type="region of interest" description="Disordered" evidence="2">
    <location>
        <begin position="1"/>
        <end position="24"/>
    </location>
</feature>
<reference evidence="5" key="2">
    <citation type="submission" date="2021-02" db="UniProtKB">
        <authorList>
            <consortium name="EnsemblMetazoa"/>
        </authorList>
    </citation>
    <scope>IDENTIFICATION</scope>
    <source>
        <strain evidence="5">JHB</strain>
    </source>
</reference>
<keyword evidence="6" id="KW-1185">Reference proteome</keyword>
<reference evidence="4" key="1">
    <citation type="submission" date="2007-03" db="EMBL/GenBank/DDBJ databases">
        <title>Annotation of Culex pipiens quinquefasciatus.</title>
        <authorList>
            <consortium name="The Broad Institute Genome Sequencing Platform"/>
            <person name="Atkinson P.W."/>
            <person name="Hemingway J."/>
            <person name="Christensen B.M."/>
            <person name="Higgs S."/>
            <person name="Kodira C."/>
            <person name="Hannick L."/>
            <person name="Megy K."/>
            <person name="O'Leary S."/>
            <person name="Pearson M."/>
            <person name="Haas B.J."/>
            <person name="Mauceli E."/>
            <person name="Wortman J.R."/>
            <person name="Lee N.H."/>
            <person name="Guigo R."/>
            <person name="Stanke M."/>
            <person name="Alvarado L."/>
            <person name="Amedeo P."/>
            <person name="Antoine C.H."/>
            <person name="Arensburger P."/>
            <person name="Bidwell S.L."/>
            <person name="Crawford M."/>
            <person name="Camaro F."/>
            <person name="Devon K."/>
            <person name="Engels R."/>
            <person name="Hammond M."/>
            <person name="Howarth C."/>
            <person name="Koehrsen M."/>
            <person name="Lawson D."/>
            <person name="Montgomery P."/>
            <person name="Nene V."/>
            <person name="Nusbaum C."/>
            <person name="Puiu D."/>
            <person name="Romero-Severson J."/>
            <person name="Severson D.W."/>
            <person name="Shumway M."/>
            <person name="Sisk P."/>
            <person name="Stolte C."/>
            <person name="Zeng Q."/>
            <person name="Eisenstadt E."/>
            <person name="Fraser-Liggett C."/>
            <person name="Strausberg R."/>
            <person name="Galagan J."/>
            <person name="Birren B."/>
            <person name="Collins F.H."/>
        </authorList>
    </citation>
    <scope>NUCLEOTIDE SEQUENCE [LARGE SCALE GENOMIC DNA]</scope>
    <source>
        <strain evidence="4">JHB</strain>
    </source>
</reference>
<dbReference type="Proteomes" id="UP000002320">
    <property type="component" value="Unassembled WGS sequence"/>
</dbReference>
<dbReference type="AlphaFoldDB" id="B0X403"/>
<feature type="domain" description="PID" evidence="3">
    <location>
        <begin position="46"/>
        <end position="176"/>
    </location>
</feature>
<dbReference type="Gene3D" id="2.30.29.30">
    <property type="entry name" value="Pleckstrin-homology domain (PH domain)/Phosphotyrosine-binding domain (PTB)"/>
    <property type="match status" value="1"/>
</dbReference>
<dbReference type="InParanoid" id="B0X403"/>
<dbReference type="KEGG" id="cqu:CpipJ_CPIJ013709"/>
<dbReference type="FunFam" id="2.30.29.30:FF:000034">
    <property type="entry name" value="amyloid beta A4 precursor protein-binding family B member 2"/>
    <property type="match status" value="1"/>
</dbReference>
<dbReference type="VEuPathDB" id="VectorBase:CQUJHB013325"/>
<evidence type="ECO:0000313" key="5">
    <source>
        <dbReference type="EnsemblMetazoa" id="CPIJ013709-PA"/>
    </source>
</evidence>
<organism>
    <name type="scientific">Culex quinquefasciatus</name>
    <name type="common">Southern house mosquito</name>
    <name type="synonym">Culex pungens</name>
    <dbReference type="NCBI Taxonomy" id="7176"/>
    <lineage>
        <taxon>Eukaryota</taxon>
        <taxon>Metazoa</taxon>
        <taxon>Ecdysozoa</taxon>
        <taxon>Arthropoda</taxon>
        <taxon>Hexapoda</taxon>
        <taxon>Insecta</taxon>
        <taxon>Pterygota</taxon>
        <taxon>Neoptera</taxon>
        <taxon>Endopterygota</taxon>
        <taxon>Diptera</taxon>
        <taxon>Nematocera</taxon>
        <taxon>Culicoidea</taxon>
        <taxon>Culicidae</taxon>
        <taxon>Culicinae</taxon>
        <taxon>Culicini</taxon>
        <taxon>Culex</taxon>
        <taxon>Culex</taxon>
    </lineage>
</organism>
<dbReference type="eggNOG" id="ENOG502QT08">
    <property type="taxonomic scope" value="Eukaryota"/>
</dbReference>
<dbReference type="InterPro" id="IPR039576">
    <property type="entry name" value="APBB1/2/3"/>
</dbReference>
<dbReference type="Pfam" id="PF00640">
    <property type="entry name" value="PID"/>
    <property type="match status" value="1"/>
</dbReference>
<evidence type="ECO:0000256" key="2">
    <source>
        <dbReference type="SAM" id="MobiDB-lite"/>
    </source>
</evidence>
<dbReference type="SMART" id="SM00462">
    <property type="entry name" value="PTB"/>
    <property type="match status" value="1"/>
</dbReference>
<gene>
    <name evidence="5" type="primary">6047296</name>
    <name evidence="4" type="ORF">CpipJ_CPIJ013709</name>
</gene>
<evidence type="ECO:0000256" key="1">
    <source>
        <dbReference type="ARBA" id="ARBA00022737"/>
    </source>
</evidence>
<dbReference type="STRING" id="7176.B0X403"/>
<accession>B0X403</accession>
<dbReference type="EMBL" id="DS232326">
    <property type="protein sequence ID" value="EDS40080.1"/>
    <property type="molecule type" value="Genomic_DNA"/>
</dbReference>
<dbReference type="VEuPathDB" id="VectorBase:CQUJHB006701"/>
<dbReference type="GO" id="GO:0001540">
    <property type="term" value="F:amyloid-beta binding"/>
    <property type="evidence" value="ECO:0007669"/>
    <property type="project" value="InterPro"/>
</dbReference>
<dbReference type="InterPro" id="IPR011993">
    <property type="entry name" value="PH-like_dom_sf"/>
</dbReference>
<proteinExistence type="predicted"/>
<dbReference type="InterPro" id="IPR006020">
    <property type="entry name" value="PTB/PI_dom"/>
</dbReference>
<dbReference type="EnsemblMetazoa" id="CPIJ013709-RA">
    <property type="protein sequence ID" value="CPIJ013709-PA"/>
    <property type="gene ID" value="CPIJ013709"/>
</dbReference>
<evidence type="ECO:0000313" key="4">
    <source>
        <dbReference type="EMBL" id="EDS40080.1"/>
    </source>
</evidence>
<keyword evidence="1" id="KW-0677">Repeat</keyword>
<sequence length="340" mass="37257">MIERSLQIDANSSSSSSSRCAIRPTDLPTENRRWIRHPSFPTPMEEPKKVLKAMYVGAIEVNQPTGMEVLNEAIDKIVSTNPIENWDNVNVSVAPSMISVNSSDPDARLLCECRVRYLSFLGIGKNIRNCAFIMHTAQDKFVAHVFCCEPTSGALCKTVEAACKDIWPLAAASSAATASTTTTTTTQEREVIPHRHLQSPLISKKIFEYPNTWQRISAFGCSSSSSTRVQMNPGFAGSSFSSSRKSSLSSLSLASFASSDTSFTAISYTSHHYLMPQGQQQTSTSRFNCDSSVGRTLQQIQPDSVSEQMFEEDDVFDGDLDEAGSGVIYGKLDCVIEENL</sequence>